<dbReference type="InterPro" id="IPR014729">
    <property type="entry name" value="Rossmann-like_a/b/a_fold"/>
</dbReference>
<feature type="compositionally biased region" description="Polar residues" evidence="6">
    <location>
        <begin position="10"/>
        <end position="26"/>
    </location>
</feature>
<feature type="region of interest" description="Disordered" evidence="6">
    <location>
        <begin position="428"/>
        <end position="448"/>
    </location>
</feature>
<comment type="similarity">
    <text evidence="2">Belongs to the DNA photolyase class-1 family.</text>
</comment>
<keyword evidence="5" id="KW-0157">Chromophore</keyword>
<protein>
    <submittedName>
        <fullName evidence="8">DNA photolyase phr1</fullName>
        <ecNumber evidence="8">4.1.99.3</ecNumber>
    </submittedName>
</protein>
<comment type="caution">
    <text evidence="8">The sequence shown here is derived from an EMBL/GenBank/DDBJ whole genome shotgun (WGS) entry which is preliminary data.</text>
</comment>
<comment type="cofactor">
    <cofactor evidence="1">
        <name>FAD</name>
        <dbReference type="ChEBI" id="CHEBI:57692"/>
    </cofactor>
</comment>
<keyword evidence="9" id="KW-1185">Reference proteome</keyword>
<evidence type="ECO:0000256" key="3">
    <source>
        <dbReference type="ARBA" id="ARBA00022630"/>
    </source>
</evidence>
<keyword evidence="4" id="KW-0274">FAD</keyword>
<dbReference type="GO" id="GO:0003904">
    <property type="term" value="F:deoxyribodipyrimidine photo-lyase activity"/>
    <property type="evidence" value="ECO:0007669"/>
    <property type="project" value="UniProtKB-EC"/>
</dbReference>
<dbReference type="InterPro" id="IPR036155">
    <property type="entry name" value="Crypto/Photolyase_N_sf"/>
</dbReference>
<proteinExistence type="inferred from homology"/>
<dbReference type="Pfam" id="PF00875">
    <property type="entry name" value="DNA_photolyase"/>
    <property type="match status" value="1"/>
</dbReference>
<evidence type="ECO:0000256" key="5">
    <source>
        <dbReference type="ARBA" id="ARBA00022991"/>
    </source>
</evidence>
<dbReference type="InterPro" id="IPR036134">
    <property type="entry name" value="Crypto/Photolyase_FAD-like_sf"/>
</dbReference>
<feature type="region of interest" description="Disordered" evidence="6">
    <location>
        <begin position="1"/>
        <end position="36"/>
    </location>
</feature>
<evidence type="ECO:0000259" key="7">
    <source>
        <dbReference type="PROSITE" id="PS51645"/>
    </source>
</evidence>
<sequence length="601" mass="67868">MPAAKRRLPSSPTQPLQKRQKSSTFNPRKVATADAAAAVDRDPPLLKLLSAIENGVKKTEKGSSIVYWMRMADLRISDNRALSQASSQAHKEGIPLVVLFAISPQDYTAHDRGARRIDFTLRNLALIRDSLAKLHIPLHTITHNVRKTLPSCVVSLLKELKCTNLYGNIEYEVDELRRDIHVCHLAKASNISVHFVHNKCIVEPGLVKTKEDTAYAVYSPYQRNWLSTLNDNVSRFIDESPEPHPNSEQVRKSKEFSHLFETTVPESIPGFELVQEDRKTMETVWPAGEDTALEILDRFLHTKARSSQMGIVSPLADGAETSDKASRIAKYNTDRDDADRDTTSRLSPYLSAGIISVRACVRATLKLQKNSKKVDGGKETGIGRWIQELAWRDFYTNILVYFPRVSMGRPYLEKYADIVWEVHRENQADSGYEGDPVGDGTQDSDGLKRWKQGTTGVPVVDAAMRCVNQMGWVHNRFRMIAAMFLTKDLMIDWRVGEKYFMQNLIDGDLASNNGGWQWSASTGVDPAPYFRIFNPYSQSTKVDPTGDFIRHFVPELAKLRGDDLHNPSASLADKLGYPRPVVKHHDVRDRALRRFKNPGEK</sequence>
<organism evidence="8 9">
    <name type="scientific">Marasmiellus scandens</name>
    <dbReference type="NCBI Taxonomy" id="2682957"/>
    <lineage>
        <taxon>Eukaryota</taxon>
        <taxon>Fungi</taxon>
        <taxon>Dikarya</taxon>
        <taxon>Basidiomycota</taxon>
        <taxon>Agaricomycotina</taxon>
        <taxon>Agaricomycetes</taxon>
        <taxon>Agaricomycetidae</taxon>
        <taxon>Agaricales</taxon>
        <taxon>Marasmiineae</taxon>
        <taxon>Omphalotaceae</taxon>
        <taxon>Marasmiellus</taxon>
    </lineage>
</organism>
<dbReference type="SUPFAM" id="SSF52425">
    <property type="entry name" value="Cryptochrome/photolyase, N-terminal domain"/>
    <property type="match status" value="1"/>
</dbReference>
<dbReference type="SUPFAM" id="SSF48173">
    <property type="entry name" value="Cryptochrome/photolyase FAD-binding domain"/>
    <property type="match status" value="1"/>
</dbReference>
<name>A0ABR1K0H1_9AGAR</name>
<keyword evidence="8" id="KW-0456">Lyase</keyword>
<dbReference type="PROSITE" id="PS00394">
    <property type="entry name" value="DNA_PHOTOLYASES_1_1"/>
    <property type="match status" value="1"/>
</dbReference>
<dbReference type="Proteomes" id="UP001498398">
    <property type="component" value="Unassembled WGS sequence"/>
</dbReference>
<dbReference type="Gene3D" id="1.25.40.80">
    <property type="match status" value="1"/>
</dbReference>
<evidence type="ECO:0000256" key="1">
    <source>
        <dbReference type="ARBA" id="ARBA00001974"/>
    </source>
</evidence>
<dbReference type="Gene3D" id="3.40.50.620">
    <property type="entry name" value="HUPs"/>
    <property type="match status" value="1"/>
</dbReference>
<dbReference type="PROSITE" id="PS51645">
    <property type="entry name" value="PHR_CRY_ALPHA_BETA"/>
    <property type="match status" value="1"/>
</dbReference>
<dbReference type="InterPro" id="IPR018394">
    <property type="entry name" value="DNA_photolyase_1_CS_C"/>
</dbReference>
<reference evidence="8 9" key="1">
    <citation type="submission" date="2024-01" db="EMBL/GenBank/DDBJ databases">
        <title>A draft genome for the cacao thread blight pathogen Marasmiellus scandens.</title>
        <authorList>
            <person name="Baruah I.K."/>
            <person name="Leung J."/>
            <person name="Bukari Y."/>
            <person name="Amoako-Attah I."/>
            <person name="Meinhardt L.W."/>
            <person name="Bailey B.A."/>
            <person name="Cohen S.P."/>
        </authorList>
    </citation>
    <scope>NUCLEOTIDE SEQUENCE [LARGE SCALE GENOMIC DNA]</scope>
    <source>
        <strain evidence="8 9">GH-19</strain>
    </source>
</reference>
<dbReference type="PANTHER" id="PTHR11455:SF18">
    <property type="entry name" value="SI:CH1073-390K14.1"/>
    <property type="match status" value="1"/>
</dbReference>
<feature type="region of interest" description="Disordered" evidence="6">
    <location>
        <begin position="323"/>
        <end position="343"/>
    </location>
</feature>
<evidence type="ECO:0000313" key="9">
    <source>
        <dbReference type="Proteomes" id="UP001498398"/>
    </source>
</evidence>
<dbReference type="InterPro" id="IPR006050">
    <property type="entry name" value="DNA_photolyase_N"/>
</dbReference>
<dbReference type="Pfam" id="PF03441">
    <property type="entry name" value="FAD_binding_7"/>
    <property type="match status" value="1"/>
</dbReference>
<evidence type="ECO:0000256" key="6">
    <source>
        <dbReference type="SAM" id="MobiDB-lite"/>
    </source>
</evidence>
<keyword evidence="3" id="KW-0285">Flavoprotein</keyword>
<accession>A0ABR1K0H1</accession>
<dbReference type="EMBL" id="JBANRG010000002">
    <property type="protein sequence ID" value="KAK7470518.1"/>
    <property type="molecule type" value="Genomic_DNA"/>
</dbReference>
<dbReference type="Gene3D" id="1.10.579.10">
    <property type="entry name" value="DNA Cyclobutane Dipyrimidine Photolyase, subunit A, domain 3"/>
    <property type="match status" value="1"/>
</dbReference>
<feature type="domain" description="Photolyase/cryptochrome alpha/beta" evidence="7">
    <location>
        <begin position="64"/>
        <end position="201"/>
    </location>
</feature>
<dbReference type="InterPro" id="IPR005101">
    <property type="entry name" value="Cryptochr/Photolyase_FAD-bd"/>
</dbReference>
<gene>
    <name evidence="8" type="primary">PHR1_2</name>
    <name evidence="8" type="ORF">VKT23_001943</name>
</gene>
<evidence type="ECO:0000313" key="8">
    <source>
        <dbReference type="EMBL" id="KAK7470518.1"/>
    </source>
</evidence>
<evidence type="ECO:0000256" key="4">
    <source>
        <dbReference type="ARBA" id="ARBA00022827"/>
    </source>
</evidence>
<evidence type="ECO:0000256" key="2">
    <source>
        <dbReference type="ARBA" id="ARBA00005862"/>
    </source>
</evidence>
<dbReference type="InterPro" id="IPR002081">
    <property type="entry name" value="Cryptochrome/DNA_photolyase_1"/>
</dbReference>
<dbReference type="EC" id="4.1.99.3" evidence="8"/>
<dbReference type="PANTHER" id="PTHR11455">
    <property type="entry name" value="CRYPTOCHROME"/>
    <property type="match status" value="1"/>
</dbReference>